<keyword evidence="4 10" id="KW-0812">Transmembrane</keyword>
<comment type="subcellular location">
    <subcellularLocation>
        <location evidence="1">Membrane</location>
    </subcellularLocation>
</comment>
<keyword evidence="8 10" id="KW-0472">Membrane</keyword>
<keyword evidence="12" id="KW-1185">Reference proteome</keyword>
<dbReference type="Proteomes" id="UP001521184">
    <property type="component" value="Unassembled WGS sequence"/>
</dbReference>
<reference evidence="11 12" key="1">
    <citation type="journal article" date="2023" name="Plant Dis.">
        <title>First Report of Diplodia intermedia Causing Canker and Dieback Diseases on Apple Trees in Canada.</title>
        <authorList>
            <person name="Ellouze W."/>
            <person name="Ilyukhin E."/>
            <person name="Sulman M."/>
            <person name="Ali S."/>
        </authorList>
    </citation>
    <scope>NUCLEOTIDE SEQUENCE [LARGE SCALE GENOMIC DNA]</scope>
    <source>
        <strain evidence="11 12">M45-28</strain>
    </source>
</reference>
<dbReference type="SUPFAM" id="SSF51735">
    <property type="entry name" value="NAD(P)-binding Rossmann-fold domains"/>
    <property type="match status" value="1"/>
</dbReference>
<protein>
    <recommendedName>
        <fullName evidence="13">NAD(P)-binding protein</fullName>
    </recommendedName>
</protein>
<evidence type="ECO:0000256" key="4">
    <source>
        <dbReference type="ARBA" id="ARBA00022692"/>
    </source>
</evidence>
<evidence type="ECO:0000256" key="3">
    <source>
        <dbReference type="ARBA" id="ARBA00009530"/>
    </source>
</evidence>
<feature type="transmembrane region" description="Helical" evidence="10">
    <location>
        <begin position="55"/>
        <end position="75"/>
    </location>
</feature>
<sequence>MSSRPPSSTRSERSDVPDQRLISAHASQLMTSDVLLYFLAIFVPPVPVFIKRGCGADFLISICLSILGWIPGVLLRNLALQYPASALNTGPLLIYLTARDASRGEAALKTLEADDQLLKAKVLQAQGGPVSLAFKELDVSKNDSIDAFARGLQKEHGSIDVVINNAGIAMDGFDATIATTTLATNYHGTLHATLALLPLLAPARTSRLINIASIAGSLAKYPSALASRFRAAATYTPSSPSPPASAATALMTQFTAAVAAGSHEALGFPSAAYAVSKAGLIAASKAVAGWEEERARVEGREMRGVQVCCPGWVNTDMTKGRGVKSVDEGARTPGERVVEW</sequence>
<name>A0ABR3TE29_9PEZI</name>
<evidence type="ECO:0008006" key="13">
    <source>
        <dbReference type="Google" id="ProtNLM"/>
    </source>
</evidence>
<comment type="caution">
    <text evidence="11">The sequence shown here is derived from an EMBL/GenBank/DDBJ whole genome shotgun (WGS) entry which is preliminary data.</text>
</comment>
<evidence type="ECO:0000313" key="11">
    <source>
        <dbReference type="EMBL" id="KAL1637651.1"/>
    </source>
</evidence>
<evidence type="ECO:0000256" key="1">
    <source>
        <dbReference type="ARBA" id="ARBA00004370"/>
    </source>
</evidence>
<comment type="similarity">
    <text evidence="2 9">Belongs to the short-chain dehydrogenases/reductases (SDR) family.</text>
</comment>
<evidence type="ECO:0000256" key="2">
    <source>
        <dbReference type="ARBA" id="ARBA00006484"/>
    </source>
</evidence>
<organism evidence="11 12">
    <name type="scientific">Diplodia intermedia</name>
    <dbReference type="NCBI Taxonomy" id="856260"/>
    <lineage>
        <taxon>Eukaryota</taxon>
        <taxon>Fungi</taxon>
        <taxon>Dikarya</taxon>
        <taxon>Ascomycota</taxon>
        <taxon>Pezizomycotina</taxon>
        <taxon>Dothideomycetes</taxon>
        <taxon>Dothideomycetes incertae sedis</taxon>
        <taxon>Botryosphaeriales</taxon>
        <taxon>Botryosphaeriaceae</taxon>
        <taxon>Diplodia</taxon>
    </lineage>
</organism>
<comment type="similarity">
    <text evidence="3">Belongs to the UPF0057 (PMP3) family.</text>
</comment>
<evidence type="ECO:0000313" key="12">
    <source>
        <dbReference type="Proteomes" id="UP001521184"/>
    </source>
</evidence>
<gene>
    <name evidence="11" type="ORF">SLS58_009181</name>
</gene>
<dbReference type="InterPro" id="IPR036291">
    <property type="entry name" value="NAD(P)-bd_dom_sf"/>
</dbReference>
<evidence type="ECO:0000256" key="7">
    <source>
        <dbReference type="ARBA" id="ARBA00023002"/>
    </source>
</evidence>
<evidence type="ECO:0000256" key="5">
    <source>
        <dbReference type="ARBA" id="ARBA00022857"/>
    </source>
</evidence>
<feature type="transmembrane region" description="Helical" evidence="10">
    <location>
        <begin position="21"/>
        <end position="43"/>
    </location>
</feature>
<evidence type="ECO:0000256" key="6">
    <source>
        <dbReference type="ARBA" id="ARBA00022989"/>
    </source>
</evidence>
<evidence type="ECO:0000256" key="10">
    <source>
        <dbReference type="SAM" id="Phobius"/>
    </source>
</evidence>
<dbReference type="Pfam" id="PF00106">
    <property type="entry name" value="adh_short"/>
    <property type="match status" value="1"/>
</dbReference>
<keyword evidence="7" id="KW-0560">Oxidoreductase</keyword>
<dbReference type="EMBL" id="JAKEKT020000086">
    <property type="protein sequence ID" value="KAL1637651.1"/>
    <property type="molecule type" value="Genomic_DNA"/>
</dbReference>
<keyword evidence="5" id="KW-0521">NADP</keyword>
<evidence type="ECO:0000256" key="9">
    <source>
        <dbReference type="RuleBase" id="RU000363"/>
    </source>
</evidence>
<evidence type="ECO:0000256" key="8">
    <source>
        <dbReference type="ARBA" id="ARBA00023136"/>
    </source>
</evidence>
<dbReference type="InterPro" id="IPR000612">
    <property type="entry name" value="PMP3"/>
</dbReference>
<dbReference type="PRINTS" id="PR00081">
    <property type="entry name" value="GDHRDH"/>
</dbReference>
<dbReference type="PANTHER" id="PTHR43963">
    <property type="entry name" value="CARBONYL REDUCTASE 1-RELATED"/>
    <property type="match status" value="1"/>
</dbReference>
<dbReference type="PRINTS" id="PR00080">
    <property type="entry name" value="SDRFAMILY"/>
</dbReference>
<keyword evidence="6 10" id="KW-1133">Transmembrane helix</keyword>
<dbReference type="Pfam" id="PF01679">
    <property type="entry name" value="Pmp3"/>
    <property type="match status" value="1"/>
</dbReference>
<accession>A0ABR3TE29</accession>
<proteinExistence type="inferred from homology"/>
<dbReference type="Gene3D" id="3.40.50.720">
    <property type="entry name" value="NAD(P)-binding Rossmann-like Domain"/>
    <property type="match status" value="1"/>
</dbReference>
<dbReference type="PANTHER" id="PTHR43963:SF6">
    <property type="entry name" value="CHAIN DEHYDROGENASE FAMILY PROTEIN, PUTATIVE (AFU_ORTHOLOGUE AFUA_3G15350)-RELATED"/>
    <property type="match status" value="1"/>
</dbReference>
<dbReference type="InterPro" id="IPR002347">
    <property type="entry name" value="SDR_fam"/>
</dbReference>